<evidence type="ECO:0000313" key="2">
    <source>
        <dbReference type="Proteomes" id="UP001172778"/>
    </source>
</evidence>
<dbReference type="RefSeq" id="WP_284103015.1">
    <property type="nucleotide sequence ID" value="NZ_JARRAF010000047.1"/>
</dbReference>
<proteinExistence type="predicted"/>
<name>A0ABT7E310_9NEIS</name>
<evidence type="ECO:0000313" key="1">
    <source>
        <dbReference type="EMBL" id="MDK2126695.1"/>
    </source>
</evidence>
<reference evidence="1" key="1">
    <citation type="submission" date="2023-03" db="EMBL/GenBank/DDBJ databases">
        <title>Chitinimonas shenzhenensis gen. nov., sp. nov., a novel member of family Burkholderiaceae isolated from activated sludge collected in Shen Zhen, China.</title>
        <authorList>
            <person name="Wang X."/>
        </authorList>
    </citation>
    <scope>NUCLEOTIDE SEQUENCE</scope>
    <source>
        <strain evidence="1">DQS-5</strain>
    </source>
</reference>
<protein>
    <submittedName>
        <fullName evidence="1">Uncharacterized protein</fullName>
    </submittedName>
</protein>
<dbReference type="Proteomes" id="UP001172778">
    <property type="component" value="Unassembled WGS sequence"/>
</dbReference>
<gene>
    <name evidence="1" type="ORF">PZA18_21860</name>
</gene>
<accession>A0ABT7E310</accession>
<comment type="caution">
    <text evidence="1">The sequence shown here is derived from an EMBL/GenBank/DDBJ whole genome shotgun (WGS) entry which is preliminary data.</text>
</comment>
<sequence>MTEARKYNDHLTRAARSEADLLTIAYMALGFGNFCQAYRAEHGFYPEWNGHLEAMDEMIGFALLADQVADCFDEEGHPGVWLYEIAEPFGEALARCIFDGSMRACCAKAQAGKLLRDLMVGMQYSAQAVDAALMHAGVSLPVCREPNYQSPIPKT</sequence>
<keyword evidence="2" id="KW-1185">Reference proteome</keyword>
<dbReference type="EMBL" id="JARRAF010000047">
    <property type="protein sequence ID" value="MDK2126695.1"/>
    <property type="molecule type" value="Genomic_DNA"/>
</dbReference>
<organism evidence="1 2">
    <name type="scientific">Parachitinimonas caeni</name>
    <dbReference type="NCBI Taxonomy" id="3031301"/>
    <lineage>
        <taxon>Bacteria</taxon>
        <taxon>Pseudomonadati</taxon>
        <taxon>Pseudomonadota</taxon>
        <taxon>Betaproteobacteria</taxon>
        <taxon>Neisseriales</taxon>
        <taxon>Chitinibacteraceae</taxon>
        <taxon>Parachitinimonas</taxon>
    </lineage>
</organism>